<dbReference type="PATRIC" id="fig|362787.3.peg.1287"/>
<dbReference type="GO" id="GO:0019867">
    <property type="term" value="C:outer membrane"/>
    <property type="evidence" value="ECO:0007669"/>
    <property type="project" value="InterPro"/>
</dbReference>
<sequence length="651" mass="74645">MLTFFNFFNLLYLSSTLMIMFKIIIVFYSFLKGIFSIIRPFKQNCDQRISNLFKNPWNKKLAFKNSKKTFILAALFSNLFSSIFCYEVYFEGIQDQEAISLLESVSQLVKLKNSPPATITGIRRRAESDLSDLTLAMQSLAYYEAKVSFQVAEDGSSVTIQVIPGPIYPLEAFIIRYFQMGEELDSALTSFPSLCELKVTLGERALPEVILTAEDILLDKLNLQGYAFAKIRKRDVFADLKKDIVVVLLEVEIGPLTYFGPIKINGCDRVKKSFFYKKLHWNQRELYDPKKLEKTQEALELSGLFSSINISPAQEPVQGNLLPLEINVLEAKQRSMGFGVNYTTQFGPGITAEWEDRNIAGEGQKVSFRTDLWEKLQDARISYLIPDYRRQNQNLVWLLDYNHERTKAFTEKALSVSATIERKLSDQLRVSYGLMYKLLRSERSERNGTFDLFKIPLQLQWANVDSLLDPTKGAAVQLRIIPSVQFISPFFAYSINSLTTSLYQALTKNKKHVFAVKLMFGTILGASKHDIPPPERFYAGAENALRGYRYLTVSPIGREHKPLGGRSLFIYSLELRSKLTKNFGLVTFYEIGNVFQNYYPNFRKKFLQSIGLGIRYYTPIGPLRLDFAVPVNRRKHIDNAFEVYFSIGQSF</sequence>
<dbReference type="Pfam" id="PF01103">
    <property type="entry name" value="Omp85"/>
    <property type="match status" value="1"/>
</dbReference>
<organism evidence="6 7">
    <name type="scientific">Candidatus Protochlamydia amoebophila</name>
    <dbReference type="NCBI Taxonomy" id="362787"/>
    <lineage>
        <taxon>Bacteria</taxon>
        <taxon>Pseudomonadati</taxon>
        <taxon>Chlamydiota</taxon>
        <taxon>Chlamydiia</taxon>
        <taxon>Parachlamydiales</taxon>
        <taxon>Parachlamydiaceae</taxon>
        <taxon>Candidatus Protochlamydia</taxon>
    </lineage>
</organism>
<dbReference type="PANTHER" id="PTHR12815">
    <property type="entry name" value="SORTING AND ASSEMBLY MACHINERY SAMM50 PROTEIN FAMILY MEMBER"/>
    <property type="match status" value="1"/>
</dbReference>
<reference evidence="6 7" key="1">
    <citation type="journal article" date="2014" name="Mol. Biol. Evol.">
        <title>Massive expansion of Ubiquitination-related gene families within the Chlamydiae.</title>
        <authorList>
            <person name="Domman D."/>
            <person name="Collingro A."/>
            <person name="Lagkouvardos I."/>
            <person name="Gehre L."/>
            <person name="Weinmaier T."/>
            <person name="Rattei T."/>
            <person name="Subtil A."/>
            <person name="Horn M."/>
        </authorList>
    </citation>
    <scope>NUCLEOTIDE SEQUENCE [LARGE SCALE GENOMIC DNA]</scope>
    <source>
        <strain evidence="6 7">EI2</strain>
    </source>
</reference>
<keyword evidence="3" id="KW-1133">Transmembrane helix</keyword>
<name>A0A0C1H9X3_9BACT</name>
<keyword evidence="2 3" id="KW-0472">Membrane</keyword>
<gene>
    <name evidence="6" type="ORF">DB44_DH00030</name>
</gene>
<dbReference type="InterPro" id="IPR039910">
    <property type="entry name" value="D15-like"/>
</dbReference>
<keyword evidence="3" id="KW-0812">Transmembrane</keyword>
<dbReference type="PANTHER" id="PTHR12815:SF42">
    <property type="entry name" value="BACTERIAL SURFACE ANTIGEN (D15) DOMAIN-CONTAINING PROTEIN"/>
    <property type="match status" value="1"/>
</dbReference>
<feature type="transmembrane region" description="Helical" evidence="3">
    <location>
        <begin position="12"/>
        <end position="31"/>
    </location>
</feature>
<feature type="domain" description="Bacterial surface antigen (D15)" evidence="4">
    <location>
        <begin position="358"/>
        <end position="651"/>
    </location>
</feature>
<dbReference type="Proteomes" id="UP000031465">
    <property type="component" value="Unassembled WGS sequence"/>
</dbReference>
<evidence type="ECO:0000256" key="2">
    <source>
        <dbReference type="ARBA" id="ARBA00023136"/>
    </source>
</evidence>
<dbReference type="Pfam" id="PF07244">
    <property type="entry name" value="POTRA"/>
    <property type="match status" value="1"/>
</dbReference>
<dbReference type="InterPro" id="IPR010827">
    <property type="entry name" value="BamA/TamA_POTRA"/>
</dbReference>
<dbReference type="Gene3D" id="2.40.160.50">
    <property type="entry name" value="membrane protein fhac: a member of the omp85/tpsb transporter family"/>
    <property type="match status" value="1"/>
</dbReference>
<evidence type="ECO:0000256" key="1">
    <source>
        <dbReference type="ARBA" id="ARBA00004370"/>
    </source>
</evidence>
<dbReference type="EMBL" id="JSAN01000080">
    <property type="protein sequence ID" value="KIC71633.1"/>
    <property type="molecule type" value="Genomic_DNA"/>
</dbReference>
<dbReference type="InterPro" id="IPR000184">
    <property type="entry name" value="Bac_surfAg_D15"/>
</dbReference>
<protein>
    <recommendedName>
        <fullName evidence="8">Bacterial surface antigen (D15) domain-containing protein</fullName>
    </recommendedName>
</protein>
<evidence type="ECO:0000259" key="5">
    <source>
        <dbReference type="Pfam" id="PF07244"/>
    </source>
</evidence>
<evidence type="ECO:0000313" key="7">
    <source>
        <dbReference type="Proteomes" id="UP000031465"/>
    </source>
</evidence>
<evidence type="ECO:0008006" key="8">
    <source>
        <dbReference type="Google" id="ProtNLM"/>
    </source>
</evidence>
<evidence type="ECO:0000313" key="6">
    <source>
        <dbReference type="EMBL" id="KIC71633.1"/>
    </source>
</evidence>
<feature type="domain" description="POTRA" evidence="5">
    <location>
        <begin position="258"/>
        <end position="330"/>
    </location>
</feature>
<dbReference type="Gene3D" id="3.10.20.310">
    <property type="entry name" value="membrane protein fhac"/>
    <property type="match status" value="1"/>
</dbReference>
<comment type="caution">
    <text evidence="6">The sequence shown here is derived from an EMBL/GenBank/DDBJ whole genome shotgun (WGS) entry which is preliminary data.</text>
</comment>
<accession>A0A0C1H9X3</accession>
<proteinExistence type="predicted"/>
<evidence type="ECO:0000259" key="4">
    <source>
        <dbReference type="Pfam" id="PF01103"/>
    </source>
</evidence>
<dbReference type="AlphaFoldDB" id="A0A0C1H9X3"/>
<evidence type="ECO:0000256" key="3">
    <source>
        <dbReference type="SAM" id="Phobius"/>
    </source>
</evidence>
<comment type="subcellular location">
    <subcellularLocation>
        <location evidence="1">Membrane</location>
    </subcellularLocation>
</comment>